<dbReference type="EMBL" id="BAAABV010000028">
    <property type="protein sequence ID" value="GAA0315619.1"/>
    <property type="molecule type" value="Genomic_DNA"/>
</dbReference>
<protein>
    <submittedName>
        <fullName evidence="2">Uncharacterized protein</fullName>
    </submittedName>
</protein>
<feature type="compositionally biased region" description="Basic and acidic residues" evidence="1">
    <location>
        <begin position="141"/>
        <end position="151"/>
    </location>
</feature>
<gene>
    <name evidence="2" type="ORF">GCM10010302_63390</name>
</gene>
<reference evidence="2 3" key="1">
    <citation type="journal article" date="2019" name="Int. J. Syst. Evol. Microbiol.">
        <title>The Global Catalogue of Microorganisms (GCM) 10K type strain sequencing project: providing services to taxonomists for standard genome sequencing and annotation.</title>
        <authorList>
            <consortium name="The Broad Institute Genomics Platform"/>
            <consortium name="The Broad Institute Genome Sequencing Center for Infectious Disease"/>
            <person name="Wu L."/>
            <person name="Ma J."/>
        </authorList>
    </citation>
    <scope>NUCLEOTIDE SEQUENCE [LARGE SCALE GENOMIC DNA]</scope>
    <source>
        <strain evidence="2 3">JCM 4505</strain>
    </source>
</reference>
<keyword evidence="3" id="KW-1185">Reference proteome</keyword>
<evidence type="ECO:0000313" key="3">
    <source>
        <dbReference type="Proteomes" id="UP001501867"/>
    </source>
</evidence>
<sequence length="159" mass="16272">MLGRPSPSAMAWASGATVPPASTTSASRAARTSGGVISGAIRRASATGPQQFHGPGPAPVQAPAARRVQLGLRVAGDGAETHPGAGHQRFEHGVGHQGDLVSGADQPGRQARVRSDVAARTRRHDGYLHDASVAAGPGPAEAHRWEVRETADSSQSRLS</sequence>
<feature type="region of interest" description="Disordered" evidence="1">
    <location>
        <begin position="77"/>
        <end position="159"/>
    </location>
</feature>
<feature type="compositionally biased region" description="Low complexity" evidence="1">
    <location>
        <begin position="13"/>
        <end position="35"/>
    </location>
</feature>
<feature type="region of interest" description="Disordered" evidence="1">
    <location>
        <begin position="1"/>
        <end position="40"/>
    </location>
</feature>
<organism evidence="2 3">
    <name type="scientific">Streptomyces polychromogenes</name>
    <dbReference type="NCBI Taxonomy" id="67342"/>
    <lineage>
        <taxon>Bacteria</taxon>
        <taxon>Bacillati</taxon>
        <taxon>Actinomycetota</taxon>
        <taxon>Actinomycetes</taxon>
        <taxon>Kitasatosporales</taxon>
        <taxon>Streptomycetaceae</taxon>
        <taxon>Streptomyces</taxon>
    </lineage>
</organism>
<accession>A0ABN0VRS3</accession>
<feature type="compositionally biased region" description="Basic and acidic residues" evidence="1">
    <location>
        <begin position="113"/>
        <end position="128"/>
    </location>
</feature>
<comment type="caution">
    <text evidence="2">The sequence shown here is derived from an EMBL/GenBank/DDBJ whole genome shotgun (WGS) entry which is preliminary data.</text>
</comment>
<proteinExistence type="predicted"/>
<dbReference type="Proteomes" id="UP001501867">
    <property type="component" value="Unassembled WGS sequence"/>
</dbReference>
<evidence type="ECO:0000256" key="1">
    <source>
        <dbReference type="SAM" id="MobiDB-lite"/>
    </source>
</evidence>
<evidence type="ECO:0000313" key="2">
    <source>
        <dbReference type="EMBL" id="GAA0315619.1"/>
    </source>
</evidence>
<name>A0ABN0VRS3_9ACTN</name>